<dbReference type="GO" id="GO:0032790">
    <property type="term" value="P:ribosome disassembly"/>
    <property type="evidence" value="ECO:0007669"/>
    <property type="project" value="TreeGrafter"/>
</dbReference>
<evidence type="ECO:0000256" key="4">
    <source>
        <dbReference type="ARBA" id="ARBA00023134"/>
    </source>
</evidence>
<dbReference type="PRINTS" id="PR00315">
    <property type="entry name" value="ELONGATNFCT"/>
</dbReference>
<evidence type="ECO:0000256" key="3">
    <source>
        <dbReference type="ARBA" id="ARBA00023128"/>
    </source>
</evidence>
<dbReference type="InterPro" id="IPR005517">
    <property type="entry name" value="Transl_elong_EFG/EF2_IV"/>
</dbReference>
<dbReference type="InterPro" id="IPR000795">
    <property type="entry name" value="T_Tr_GTP-bd_dom"/>
</dbReference>
<reference evidence="7" key="1">
    <citation type="submission" date="2017-02" db="UniProtKB">
        <authorList>
            <consortium name="WormBaseParasite"/>
        </authorList>
    </citation>
    <scope>IDENTIFICATION</scope>
</reference>
<dbReference type="PANTHER" id="PTHR43261">
    <property type="entry name" value="TRANSLATION ELONGATION FACTOR G-RELATED"/>
    <property type="match status" value="1"/>
</dbReference>
<protein>
    <submittedName>
        <fullName evidence="7">Tr-type G domain-containing protein</fullName>
    </submittedName>
</protein>
<dbReference type="InterPro" id="IPR020568">
    <property type="entry name" value="Ribosomal_Su5_D2-typ_SF"/>
</dbReference>
<dbReference type="Pfam" id="PF14492">
    <property type="entry name" value="EFG_III"/>
    <property type="match status" value="1"/>
</dbReference>
<keyword evidence="4" id="KW-0342">GTP-binding</keyword>
<dbReference type="InterPro" id="IPR027417">
    <property type="entry name" value="P-loop_NTPase"/>
</dbReference>
<evidence type="ECO:0000313" key="6">
    <source>
        <dbReference type="Proteomes" id="UP000046392"/>
    </source>
</evidence>
<dbReference type="Gene3D" id="3.30.70.240">
    <property type="match status" value="1"/>
</dbReference>
<dbReference type="Gene3D" id="3.30.230.10">
    <property type="match status" value="1"/>
</dbReference>
<sequence length="757" mass="85051">MQRLLRSSLNKYVTCSRNFMKKPSSQLNVETSKIRNIGIVAHVDAGKTTLTERLLYLSGVTTMIGDVDSGNTITDFLDVERERGITVQSAALSFPWMEHRINLIDTPGHVDFTVEVERCLRVLDGVVTVIDASAGVQAQTITVWRQSNEFNIPSIFFLNKMDKPNSDYEMAKASIEDKFNINVVPLTIKFGEGNKCDGFLDLMNGKILETVDDYHWVDIDKNKHKNYYDLYLGERENMISKIIENNDQLSEKLLTTGVDSISNDILKSELRSQTLQKKLYPLGVGSALNSTMSVFPLLDMVVDYLPTPKERNLLSKKVFRDNMSSLVFKIGHDDKHGQLFYTRIYTGTLRNNSIVFNGNRQTTENKLKVFIPFSDELVSTSAVNEGNIAVVTGLKETRTGESLFEDEKCFREGVVNLRNECSGGEVSEIEKSFILENDTGDGVVYLGINPPDPVFYCSIEPPSQEKMKKFERALEEICREDPSVRVVQDNLTGETILEAMGELHIEIIKDRLKRHYDLDVFFGKLQINYREVLTNEVSGTAYVEDSFGEGTRKQYCKIGMTITPREKSGKFKNIHIRLPSKDNDNSFSTYIRSDWHKAINSGCTNGLFNGPLLGYPVEDVEITVTHFVTSGGKVKSSLVSAAANDCVKNCLQKCESKLMEPYVKLNVSVFDNAAETSVHDIIHELNKRRADVTDVKSTSDTRQKVVEITALMPLIETPGLSRVIRSAASGMATFNFNIEGYQFVSGAETSKLTKGRY</sequence>
<dbReference type="InterPro" id="IPR000640">
    <property type="entry name" value="EFG_V-like"/>
</dbReference>
<evidence type="ECO:0000313" key="7">
    <source>
        <dbReference type="WBParaSite" id="SPAL_0001601700.1"/>
    </source>
</evidence>
<dbReference type="Gene3D" id="3.40.50.300">
    <property type="entry name" value="P-loop containing nucleotide triphosphate hydrolases"/>
    <property type="match status" value="1"/>
</dbReference>
<keyword evidence="3" id="KW-0496">Mitochondrion</keyword>
<dbReference type="InterPro" id="IPR009022">
    <property type="entry name" value="EFG_III"/>
</dbReference>
<keyword evidence="6" id="KW-1185">Reference proteome</keyword>
<dbReference type="WBParaSite" id="SPAL_0001601700.1">
    <property type="protein sequence ID" value="SPAL_0001601700.1"/>
    <property type="gene ID" value="SPAL_0001601700"/>
</dbReference>
<dbReference type="FunFam" id="3.40.50.300:FF:000514">
    <property type="entry name" value="Ribosome-releasing factor 2, mitochondrial"/>
    <property type="match status" value="1"/>
</dbReference>
<dbReference type="Pfam" id="PF00009">
    <property type="entry name" value="GTP_EFTU"/>
    <property type="match status" value="1"/>
</dbReference>
<name>A0A0N5CDS3_STREA</name>
<dbReference type="Gene3D" id="2.40.30.10">
    <property type="entry name" value="Translation factors"/>
    <property type="match status" value="1"/>
</dbReference>
<dbReference type="NCBIfam" id="TIGR00231">
    <property type="entry name" value="small_GTP"/>
    <property type="match status" value="1"/>
</dbReference>
<dbReference type="Gene3D" id="3.30.70.870">
    <property type="entry name" value="Elongation Factor G (Translational Gtpase), domain 3"/>
    <property type="match status" value="1"/>
</dbReference>
<dbReference type="GO" id="GO:0005525">
    <property type="term" value="F:GTP binding"/>
    <property type="evidence" value="ECO:0007669"/>
    <property type="project" value="UniProtKB-KW"/>
</dbReference>
<accession>A0A0N5CDS3</accession>
<dbReference type="InterPro" id="IPR009000">
    <property type="entry name" value="Transl_B-barrel_sf"/>
</dbReference>
<keyword evidence="1" id="KW-0547">Nucleotide-binding</keyword>
<dbReference type="InterPro" id="IPR031157">
    <property type="entry name" value="G_TR_CS"/>
</dbReference>
<dbReference type="STRING" id="174720.A0A0N5CDS3"/>
<dbReference type="SMART" id="SM00889">
    <property type="entry name" value="EFG_IV"/>
    <property type="match status" value="1"/>
</dbReference>
<dbReference type="PANTHER" id="PTHR43261:SF1">
    <property type="entry name" value="RIBOSOME-RELEASING FACTOR 2, MITOCHONDRIAL"/>
    <property type="match status" value="1"/>
</dbReference>
<proteinExistence type="predicted"/>
<dbReference type="SUPFAM" id="SSF50447">
    <property type="entry name" value="Translation proteins"/>
    <property type="match status" value="1"/>
</dbReference>
<dbReference type="Pfam" id="PF03764">
    <property type="entry name" value="EFG_IV"/>
    <property type="match status" value="1"/>
</dbReference>
<evidence type="ECO:0000259" key="5">
    <source>
        <dbReference type="PROSITE" id="PS51722"/>
    </source>
</evidence>
<dbReference type="PROSITE" id="PS51722">
    <property type="entry name" value="G_TR_2"/>
    <property type="match status" value="1"/>
</dbReference>
<evidence type="ECO:0000256" key="2">
    <source>
        <dbReference type="ARBA" id="ARBA00022917"/>
    </source>
</evidence>
<dbReference type="InterPro" id="IPR035647">
    <property type="entry name" value="EFG_III/V"/>
</dbReference>
<dbReference type="InterPro" id="IPR041095">
    <property type="entry name" value="EFG_II"/>
</dbReference>
<dbReference type="GO" id="GO:0005759">
    <property type="term" value="C:mitochondrial matrix"/>
    <property type="evidence" value="ECO:0007669"/>
    <property type="project" value="UniProtKB-ARBA"/>
</dbReference>
<dbReference type="SUPFAM" id="SSF54211">
    <property type="entry name" value="Ribosomal protein S5 domain 2-like"/>
    <property type="match status" value="1"/>
</dbReference>
<dbReference type="GO" id="GO:0003924">
    <property type="term" value="F:GTPase activity"/>
    <property type="evidence" value="ECO:0007669"/>
    <property type="project" value="InterPro"/>
</dbReference>
<evidence type="ECO:0000256" key="1">
    <source>
        <dbReference type="ARBA" id="ARBA00022741"/>
    </source>
</evidence>
<dbReference type="Pfam" id="PF00679">
    <property type="entry name" value="EFG_C"/>
    <property type="match status" value="1"/>
</dbReference>
<dbReference type="PROSITE" id="PS00301">
    <property type="entry name" value="G_TR_1"/>
    <property type="match status" value="1"/>
</dbReference>
<keyword evidence="2" id="KW-0648">Protein biosynthesis</keyword>
<feature type="domain" description="Tr-type G" evidence="5">
    <location>
        <begin position="32"/>
        <end position="309"/>
    </location>
</feature>
<dbReference type="AlphaFoldDB" id="A0A0N5CDS3"/>
<dbReference type="Proteomes" id="UP000046392">
    <property type="component" value="Unplaced"/>
</dbReference>
<dbReference type="SUPFAM" id="SSF52540">
    <property type="entry name" value="P-loop containing nucleoside triphosphate hydrolases"/>
    <property type="match status" value="1"/>
</dbReference>
<dbReference type="CDD" id="cd16262">
    <property type="entry name" value="EFG_III"/>
    <property type="match status" value="1"/>
</dbReference>
<dbReference type="GO" id="GO:0032543">
    <property type="term" value="P:mitochondrial translation"/>
    <property type="evidence" value="ECO:0007669"/>
    <property type="project" value="TreeGrafter"/>
</dbReference>
<organism evidence="6 7">
    <name type="scientific">Strongyloides papillosus</name>
    <name type="common">Intestinal threadworm</name>
    <dbReference type="NCBI Taxonomy" id="174720"/>
    <lineage>
        <taxon>Eukaryota</taxon>
        <taxon>Metazoa</taxon>
        <taxon>Ecdysozoa</taxon>
        <taxon>Nematoda</taxon>
        <taxon>Chromadorea</taxon>
        <taxon>Rhabditida</taxon>
        <taxon>Tylenchina</taxon>
        <taxon>Panagrolaimomorpha</taxon>
        <taxon>Strongyloidoidea</taxon>
        <taxon>Strongyloididae</taxon>
        <taxon>Strongyloides</taxon>
    </lineage>
</organism>
<dbReference type="InterPro" id="IPR005225">
    <property type="entry name" value="Small_GTP-bd"/>
</dbReference>
<dbReference type="SUPFAM" id="SSF54980">
    <property type="entry name" value="EF-G C-terminal domain-like"/>
    <property type="match status" value="2"/>
</dbReference>
<dbReference type="SMART" id="SM00838">
    <property type="entry name" value="EFG_C"/>
    <property type="match status" value="1"/>
</dbReference>
<dbReference type="InterPro" id="IPR014721">
    <property type="entry name" value="Ribsml_uS5_D2-typ_fold_subgr"/>
</dbReference>